<reference evidence="2 3" key="1">
    <citation type="submission" date="2014-03" db="EMBL/GenBank/DDBJ databases">
        <title>Draft genome of the hookworm Oesophagostomum dentatum.</title>
        <authorList>
            <person name="Mitreva M."/>
        </authorList>
    </citation>
    <scope>NUCLEOTIDE SEQUENCE [LARGE SCALE GENOMIC DNA]</scope>
    <source>
        <strain evidence="2 3">OD-Hann</strain>
    </source>
</reference>
<dbReference type="AlphaFoldDB" id="A0A0B1SPX7"/>
<protein>
    <recommendedName>
        <fullName evidence="1">Reverse transcriptase domain-containing protein</fullName>
    </recommendedName>
</protein>
<organism evidence="2 3">
    <name type="scientific">Oesophagostomum dentatum</name>
    <name type="common">Nodular worm</name>
    <dbReference type="NCBI Taxonomy" id="61180"/>
    <lineage>
        <taxon>Eukaryota</taxon>
        <taxon>Metazoa</taxon>
        <taxon>Ecdysozoa</taxon>
        <taxon>Nematoda</taxon>
        <taxon>Chromadorea</taxon>
        <taxon>Rhabditida</taxon>
        <taxon>Rhabditina</taxon>
        <taxon>Rhabditomorpha</taxon>
        <taxon>Strongyloidea</taxon>
        <taxon>Strongylidae</taxon>
        <taxon>Oesophagostomum</taxon>
    </lineage>
</organism>
<dbReference type="PROSITE" id="PS50878">
    <property type="entry name" value="RT_POL"/>
    <property type="match status" value="1"/>
</dbReference>
<evidence type="ECO:0000259" key="1">
    <source>
        <dbReference type="PROSITE" id="PS50878"/>
    </source>
</evidence>
<sequence>MPRIYYKTPMLLMFVDCKKAFDSVEHNAVIEALTDAGIDPGYVGSIQNCYTESTTIIKLFERKIVIPIKREVRQGDIISP</sequence>
<keyword evidence="3" id="KW-1185">Reference proteome</keyword>
<dbReference type="EMBL" id="KN562047">
    <property type="protein sequence ID" value="KHJ85951.1"/>
    <property type="molecule type" value="Genomic_DNA"/>
</dbReference>
<dbReference type="Pfam" id="PF00078">
    <property type="entry name" value="RVT_1"/>
    <property type="match status" value="1"/>
</dbReference>
<gene>
    <name evidence="2" type="ORF">OESDEN_14313</name>
</gene>
<evidence type="ECO:0000313" key="2">
    <source>
        <dbReference type="EMBL" id="KHJ85951.1"/>
    </source>
</evidence>
<accession>A0A0B1SPX7</accession>
<feature type="domain" description="Reverse transcriptase" evidence="1">
    <location>
        <begin position="1"/>
        <end position="80"/>
    </location>
</feature>
<name>A0A0B1SPX7_OESDE</name>
<dbReference type="OrthoDB" id="410104at2759"/>
<dbReference type="Proteomes" id="UP000053660">
    <property type="component" value="Unassembled WGS sequence"/>
</dbReference>
<evidence type="ECO:0000313" key="3">
    <source>
        <dbReference type="Proteomes" id="UP000053660"/>
    </source>
</evidence>
<proteinExistence type="predicted"/>
<dbReference type="InterPro" id="IPR000477">
    <property type="entry name" value="RT_dom"/>
</dbReference>